<evidence type="ECO:0000259" key="1">
    <source>
        <dbReference type="Pfam" id="PF03992"/>
    </source>
</evidence>
<dbReference type="SUPFAM" id="SSF54909">
    <property type="entry name" value="Dimeric alpha+beta barrel"/>
    <property type="match status" value="1"/>
</dbReference>
<feature type="domain" description="ABM" evidence="1">
    <location>
        <begin position="6"/>
        <end position="74"/>
    </location>
</feature>
<dbReference type="PANTHER" id="PTHR37811:SF2">
    <property type="entry name" value="ABM DOMAIN-CONTAINING PROTEIN"/>
    <property type="match status" value="1"/>
</dbReference>
<dbReference type="Gene3D" id="3.30.70.100">
    <property type="match status" value="1"/>
</dbReference>
<comment type="caution">
    <text evidence="2">The sequence shown here is derived from an EMBL/GenBank/DDBJ whole genome shotgun (WGS) entry which is preliminary data.</text>
</comment>
<dbReference type="InterPro" id="IPR007138">
    <property type="entry name" value="ABM_dom"/>
</dbReference>
<dbReference type="InterPro" id="IPR052936">
    <property type="entry name" value="Jasmonate_Hydroxylase-like"/>
</dbReference>
<reference evidence="2 4" key="1">
    <citation type="submission" date="2019-09" db="EMBL/GenBank/DDBJ databases">
        <authorList>
            <person name="Khan S.A."/>
            <person name="Jeon C.O."/>
            <person name="Chun B.H."/>
            <person name="Jeong S.E."/>
        </authorList>
    </citation>
    <scope>NUCLEOTIDE SEQUENCE [LARGE SCALE GENOMIC DNA]</scope>
    <source>
        <strain evidence="2 4">KCTC 42508</strain>
    </source>
</reference>
<evidence type="ECO:0000313" key="2">
    <source>
        <dbReference type="EMBL" id="KAA2219455.1"/>
    </source>
</evidence>
<dbReference type="PANTHER" id="PTHR37811">
    <property type="entry name" value="BLL5343 PROTEIN"/>
    <property type="match status" value="1"/>
</dbReference>
<organism evidence="2 4">
    <name type="scientific">Maribacter flavus</name>
    <dbReference type="NCBI Taxonomy" id="1658664"/>
    <lineage>
        <taxon>Bacteria</taxon>
        <taxon>Pseudomonadati</taxon>
        <taxon>Bacteroidota</taxon>
        <taxon>Flavobacteriia</taxon>
        <taxon>Flavobacteriales</taxon>
        <taxon>Flavobacteriaceae</taxon>
        <taxon>Maribacter</taxon>
    </lineage>
</organism>
<evidence type="ECO:0000313" key="3">
    <source>
        <dbReference type="EMBL" id="MEE1971536.1"/>
    </source>
</evidence>
<reference evidence="3 5" key="2">
    <citation type="submission" date="2024-01" db="EMBL/GenBank/DDBJ databases">
        <title>Maribacter spp. originated from different algae showed divergent polysaccharides utilization ability.</title>
        <authorList>
            <person name="Wang H."/>
            <person name="Wu Y."/>
        </authorList>
    </citation>
    <scope>NUCLEOTIDE SEQUENCE [LARGE SCALE GENOMIC DNA]</scope>
    <source>
        <strain evidence="3 5">KPT27_14</strain>
    </source>
</reference>
<keyword evidence="2" id="KW-0503">Monooxygenase</keyword>
<keyword evidence="3" id="KW-0560">Oxidoreductase</keyword>
<dbReference type="GO" id="GO:0004497">
    <property type="term" value="F:monooxygenase activity"/>
    <property type="evidence" value="ECO:0007669"/>
    <property type="project" value="UniProtKB-KW"/>
</dbReference>
<gene>
    <name evidence="2" type="ORF">F0361_07585</name>
    <name evidence="3" type="ORF">V1H85_03715</name>
</gene>
<dbReference type="Pfam" id="PF03992">
    <property type="entry name" value="ABM"/>
    <property type="match status" value="1"/>
</dbReference>
<dbReference type="InterPro" id="IPR011008">
    <property type="entry name" value="Dimeric_a/b-barrel"/>
</dbReference>
<dbReference type="AlphaFoldDB" id="A0A5B2U0B1"/>
<dbReference type="RefSeq" id="WP_154917885.1">
    <property type="nucleotide sequence ID" value="NZ_JAZDDF010000001.1"/>
</dbReference>
<protein>
    <submittedName>
        <fullName evidence="2">Antibiotic biosynthesis monooxygenase</fullName>
        <ecNumber evidence="3">1.14.-.-</ecNumber>
    </submittedName>
</protein>
<name>A0A5B2U0B1_9FLAO</name>
<evidence type="ECO:0000313" key="4">
    <source>
        <dbReference type="Proteomes" id="UP000323188"/>
    </source>
</evidence>
<keyword evidence="5" id="KW-1185">Reference proteome</keyword>
<dbReference type="Proteomes" id="UP001343698">
    <property type="component" value="Unassembled WGS sequence"/>
</dbReference>
<dbReference type="EC" id="1.14.-.-" evidence="3"/>
<proteinExistence type="predicted"/>
<dbReference type="Proteomes" id="UP000323188">
    <property type="component" value="Unassembled WGS sequence"/>
</dbReference>
<evidence type="ECO:0000313" key="5">
    <source>
        <dbReference type="Proteomes" id="UP001343698"/>
    </source>
</evidence>
<accession>A0A5B2U0B1</accession>
<sequence>MKKPSYYAVIFTSIRTEGDHGYSEMAKTMEDLAKTQPGYLGIESAREEIGITVSYWESLEAIANWRKNSEHVLAQSKGIKDWYQNYTVRICKVEREYSWEKSV</sequence>
<dbReference type="EMBL" id="JAZDDF010000001">
    <property type="protein sequence ID" value="MEE1971536.1"/>
    <property type="molecule type" value="Genomic_DNA"/>
</dbReference>
<dbReference type="EMBL" id="VUOE01000001">
    <property type="protein sequence ID" value="KAA2219455.1"/>
    <property type="molecule type" value="Genomic_DNA"/>
</dbReference>